<dbReference type="NCBIfam" id="TIGR04056">
    <property type="entry name" value="OMP_RagA_SusC"/>
    <property type="match status" value="1"/>
</dbReference>
<dbReference type="GO" id="GO:0009279">
    <property type="term" value="C:cell outer membrane"/>
    <property type="evidence" value="ECO:0007669"/>
    <property type="project" value="UniProtKB-SubCell"/>
</dbReference>
<evidence type="ECO:0000256" key="6">
    <source>
        <dbReference type="ARBA" id="ARBA00023136"/>
    </source>
</evidence>
<feature type="chain" id="PRO_5015526065" evidence="10">
    <location>
        <begin position="26"/>
        <end position="1035"/>
    </location>
</feature>
<evidence type="ECO:0000313" key="13">
    <source>
        <dbReference type="EMBL" id="PWD98911.1"/>
    </source>
</evidence>
<dbReference type="InterPro" id="IPR037066">
    <property type="entry name" value="Plug_dom_sf"/>
</dbReference>
<evidence type="ECO:0000256" key="9">
    <source>
        <dbReference type="RuleBase" id="RU003357"/>
    </source>
</evidence>
<dbReference type="InterPro" id="IPR012910">
    <property type="entry name" value="Plug_dom"/>
</dbReference>
<proteinExistence type="inferred from homology"/>
<protein>
    <submittedName>
        <fullName evidence="13">SusC/RagA family TonB-linked outer membrane protein</fullName>
    </submittedName>
</protein>
<dbReference type="Gene3D" id="2.60.40.1120">
    <property type="entry name" value="Carboxypeptidase-like, regulatory domain"/>
    <property type="match status" value="1"/>
</dbReference>
<dbReference type="Pfam" id="PF07715">
    <property type="entry name" value="Plug"/>
    <property type="match status" value="1"/>
</dbReference>
<keyword evidence="4 8" id="KW-0812">Transmembrane</keyword>
<accession>A0A2U2B757</accession>
<dbReference type="NCBIfam" id="TIGR04057">
    <property type="entry name" value="SusC_RagA_signa"/>
    <property type="match status" value="1"/>
</dbReference>
<dbReference type="PROSITE" id="PS52016">
    <property type="entry name" value="TONB_DEPENDENT_REC_3"/>
    <property type="match status" value="1"/>
</dbReference>
<evidence type="ECO:0000256" key="4">
    <source>
        <dbReference type="ARBA" id="ARBA00022692"/>
    </source>
</evidence>
<comment type="subcellular location">
    <subcellularLocation>
        <location evidence="1 8">Cell outer membrane</location>
        <topology evidence="1 8">Multi-pass membrane protein</topology>
    </subcellularLocation>
</comment>
<dbReference type="Gene3D" id="2.40.170.20">
    <property type="entry name" value="TonB-dependent receptor, beta-barrel domain"/>
    <property type="match status" value="1"/>
</dbReference>
<dbReference type="InterPro" id="IPR023996">
    <property type="entry name" value="TonB-dep_OMP_SusC/RagA"/>
</dbReference>
<evidence type="ECO:0000256" key="1">
    <source>
        <dbReference type="ARBA" id="ARBA00004571"/>
    </source>
</evidence>
<evidence type="ECO:0000256" key="7">
    <source>
        <dbReference type="ARBA" id="ARBA00023237"/>
    </source>
</evidence>
<organism evidence="13 14">
    <name type="scientific">Marinilabilia rubra</name>
    <dbReference type="NCBI Taxonomy" id="2162893"/>
    <lineage>
        <taxon>Bacteria</taxon>
        <taxon>Pseudomonadati</taxon>
        <taxon>Bacteroidota</taxon>
        <taxon>Bacteroidia</taxon>
        <taxon>Marinilabiliales</taxon>
        <taxon>Marinilabiliaceae</taxon>
        <taxon>Marinilabilia</taxon>
    </lineage>
</organism>
<name>A0A2U2B757_9BACT</name>
<evidence type="ECO:0000256" key="8">
    <source>
        <dbReference type="PROSITE-ProRule" id="PRU01360"/>
    </source>
</evidence>
<keyword evidence="6 8" id="KW-0472">Membrane</keyword>
<evidence type="ECO:0000313" key="14">
    <source>
        <dbReference type="Proteomes" id="UP000244956"/>
    </source>
</evidence>
<reference evidence="13 14" key="1">
    <citation type="submission" date="2018-05" db="EMBL/GenBank/DDBJ databases">
        <title>Marinilabilia rubrum sp. nov., isolated from saltern sediment.</title>
        <authorList>
            <person name="Zhang R."/>
        </authorList>
    </citation>
    <scope>NUCLEOTIDE SEQUENCE [LARGE SCALE GENOMIC DNA]</scope>
    <source>
        <strain evidence="13 14">WTE16</strain>
    </source>
</reference>
<feature type="domain" description="TonB-dependent receptor-like beta-barrel" evidence="11">
    <location>
        <begin position="425"/>
        <end position="1000"/>
    </location>
</feature>
<dbReference type="InterPro" id="IPR039426">
    <property type="entry name" value="TonB-dep_rcpt-like"/>
</dbReference>
<keyword evidence="5 9" id="KW-0798">TonB box</keyword>
<feature type="signal peptide" evidence="10">
    <location>
        <begin position="1"/>
        <end position="25"/>
    </location>
</feature>
<dbReference type="InterPro" id="IPR023997">
    <property type="entry name" value="TonB-dep_OMP_SusC/RagA_CS"/>
</dbReference>
<dbReference type="RefSeq" id="WP_109264910.1">
    <property type="nucleotide sequence ID" value="NZ_QEWP01000010.1"/>
</dbReference>
<comment type="caution">
    <text evidence="13">The sequence shown here is derived from an EMBL/GenBank/DDBJ whole genome shotgun (WGS) entry which is preliminary data.</text>
</comment>
<evidence type="ECO:0000256" key="2">
    <source>
        <dbReference type="ARBA" id="ARBA00022448"/>
    </source>
</evidence>
<keyword evidence="14" id="KW-1185">Reference proteome</keyword>
<feature type="domain" description="TonB-dependent receptor plug" evidence="12">
    <location>
        <begin position="118"/>
        <end position="225"/>
    </location>
</feature>
<keyword evidence="7 8" id="KW-0998">Cell outer membrane</keyword>
<dbReference type="Pfam" id="PF00593">
    <property type="entry name" value="TonB_dep_Rec_b-barrel"/>
    <property type="match status" value="1"/>
</dbReference>
<dbReference type="EMBL" id="QEWP01000010">
    <property type="protein sequence ID" value="PWD98911.1"/>
    <property type="molecule type" value="Genomic_DNA"/>
</dbReference>
<keyword evidence="3 8" id="KW-1134">Transmembrane beta strand</keyword>
<evidence type="ECO:0000256" key="5">
    <source>
        <dbReference type="ARBA" id="ARBA00023077"/>
    </source>
</evidence>
<dbReference type="SUPFAM" id="SSF49464">
    <property type="entry name" value="Carboxypeptidase regulatory domain-like"/>
    <property type="match status" value="1"/>
</dbReference>
<sequence>MRKNLKRISLMVSLLFLFGLSLIHAQEMQITGQVTDTEGEPLPGVTVVKKGTTTGTITDIDGNYSINANKGDDLVFSFIGMEKREVRVADQRILNVELRSTMQDLEEVTVVAYGQQKKVSITGAITSVQSEELMKSPNASVANSLAGKVTGLSTIQFSGQPGADDPSIYVRGVASLSEERSEPLMIVDGVERSFMDLDPDEIESISVLKDASATAVYGVRGANGVIIVTTKRGEKGEAKISTSFSTGIQQPTRLLDFADSYTYAQRYNEAELNDDPTLTPDQLRFSPEAVEAFRTGSNPIIYPDTDWVDYILKPSAMQYKGNVSISGGSDKVKYFVSLGILNQDGLFETFDSQYDYNFSHQRYNYRSNLDINVTSSTKVGVTVGGRVGITNQPNAKDGMDQLFRLIYWSVPFSGPGIVDDKYILNSDYYIADNKKDGLDPFYGRGYSNILNNTLNFDIDLEQKLDFVLQGLKFRTKISYNTNYRHAKVRNSSVAHYEPYFRKDLDPEADPDDGTIVYRKIGSDGNLGYNENYGKGRNWYFEAGLNYNRKFGLHNVGALVLYNQNKVYYPRALNGGPAENQEIPAGLVGLVGRVTYDYKTKYMADFNLGYNGSENFAEDQRFGVFPAVSVGWIPTEEPFMQGLSFINYMKIRASYGLVGNDKIGGDRFLYLPNSYEPSSGGYNFGTNNPSNQTAAAEGRIGNPGVTWETAVKQNLGIDFKFIQGKLGASLDLFKENREDILTYRGTVPGFVAYDLPAVNIGEVENQGYEAEVKWNDRRSSDFRYWLNLNVSHARNEIIFMDEVPQNEDYLYRTGHPVNQPFGYVFDRFASEADAEDGADIPDHQYNLQPGDMIYKDLNDDGVIDQDDQKAIGFPNYPEFTFGANLGFEFKNFDFSMSWAGASNTSRMLGETYRIAFGNTLNRSLLQYMADERWTPETAESATYPRMTLTGSNNNSKDSDFWLKDASYVRLKNMEVGYNFSGSFLRRFGISKLRAYMNGYNLLTFDNLEITDPESRTGSDSKYPLTKIYNLGIKVNF</sequence>
<dbReference type="Pfam" id="PF13715">
    <property type="entry name" value="CarbopepD_reg_2"/>
    <property type="match status" value="1"/>
</dbReference>
<keyword evidence="10" id="KW-0732">Signal</keyword>
<comment type="similarity">
    <text evidence="8 9">Belongs to the TonB-dependent receptor family.</text>
</comment>
<dbReference type="Proteomes" id="UP000244956">
    <property type="component" value="Unassembled WGS sequence"/>
</dbReference>
<dbReference type="OrthoDB" id="9768177at2"/>
<dbReference type="InterPro" id="IPR036942">
    <property type="entry name" value="Beta-barrel_TonB_sf"/>
</dbReference>
<evidence type="ECO:0000256" key="3">
    <source>
        <dbReference type="ARBA" id="ARBA00022452"/>
    </source>
</evidence>
<evidence type="ECO:0000259" key="11">
    <source>
        <dbReference type="Pfam" id="PF00593"/>
    </source>
</evidence>
<dbReference type="FunFam" id="2.170.130.10:FF:000003">
    <property type="entry name" value="SusC/RagA family TonB-linked outer membrane protein"/>
    <property type="match status" value="1"/>
</dbReference>
<dbReference type="AlphaFoldDB" id="A0A2U2B757"/>
<gene>
    <name evidence="13" type="ORF">DDZ16_12995</name>
</gene>
<dbReference type="InterPro" id="IPR000531">
    <property type="entry name" value="Beta-barrel_TonB"/>
</dbReference>
<keyword evidence="2 8" id="KW-0813">Transport</keyword>
<dbReference type="InterPro" id="IPR008969">
    <property type="entry name" value="CarboxyPept-like_regulatory"/>
</dbReference>
<dbReference type="FunFam" id="2.60.40.1120:FF:000003">
    <property type="entry name" value="Outer membrane protein Omp121"/>
    <property type="match status" value="1"/>
</dbReference>
<evidence type="ECO:0000259" key="12">
    <source>
        <dbReference type="Pfam" id="PF07715"/>
    </source>
</evidence>
<evidence type="ECO:0000256" key="10">
    <source>
        <dbReference type="SAM" id="SignalP"/>
    </source>
</evidence>
<dbReference type="Gene3D" id="2.170.130.10">
    <property type="entry name" value="TonB-dependent receptor, plug domain"/>
    <property type="match status" value="1"/>
</dbReference>
<dbReference type="SUPFAM" id="SSF56935">
    <property type="entry name" value="Porins"/>
    <property type="match status" value="1"/>
</dbReference>